<accession>A0A2C9CUM6</accession>
<dbReference type="SUPFAM" id="SSF48179">
    <property type="entry name" value="6-phosphogluconate dehydrogenase C-terminal domain-like"/>
    <property type="match status" value="1"/>
</dbReference>
<evidence type="ECO:0000259" key="4">
    <source>
        <dbReference type="Pfam" id="PF08125"/>
    </source>
</evidence>
<dbReference type="InterPro" id="IPR013328">
    <property type="entry name" value="6PGD_dom2"/>
</dbReference>
<dbReference type="InterPro" id="IPR013118">
    <property type="entry name" value="Mannitol_DH_C"/>
</dbReference>
<gene>
    <name evidence="5" type="ORF">SAMN06273572_10689</name>
</gene>
<evidence type="ECO:0000256" key="1">
    <source>
        <dbReference type="ARBA" id="ARBA00023002"/>
    </source>
</evidence>
<dbReference type="EMBL" id="OCTN01000006">
    <property type="protein sequence ID" value="SOH94938.1"/>
    <property type="molecule type" value="Genomic_DNA"/>
</dbReference>
<keyword evidence="1" id="KW-0560">Oxidoreductase</keyword>
<name>A0A2C9CUM6_9RHOB</name>
<keyword evidence="2" id="KW-0520">NAD</keyword>
<dbReference type="PANTHER" id="PTHR30524">
    <property type="entry name" value="MANNITOL-1-PHOSPHATE 5-DEHYDROGENASE"/>
    <property type="match status" value="1"/>
</dbReference>
<dbReference type="GO" id="GO:0016491">
    <property type="term" value="F:oxidoreductase activity"/>
    <property type="evidence" value="ECO:0007669"/>
    <property type="project" value="UniProtKB-KW"/>
</dbReference>
<dbReference type="Pfam" id="PF08125">
    <property type="entry name" value="Mannitol_dh_C"/>
    <property type="match status" value="1"/>
</dbReference>
<organism evidence="5 6">
    <name type="scientific">Pontivivens marinum</name>
    <dbReference type="NCBI Taxonomy" id="1690039"/>
    <lineage>
        <taxon>Bacteria</taxon>
        <taxon>Pseudomonadati</taxon>
        <taxon>Pseudomonadota</taxon>
        <taxon>Alphaproteobacteria</taxon>
        <taxon>Rhodobacterales</taxon>
        <taxon>Paracoccaceae</taxon>
        <taxon>Pontivivens</taxon>
    </lineage>
</organism>
<dbReference type="Pfam" id="PF01232">
    <property type="entry name" value="Mannitol_dh"/>
    <property type="match status" value="1"/>
</dbReference>
<dbReference type="Proteomes" id="UP000220034">
    <property type="component" value="Unassembled WGS sequence"/>
</dbReference>
<evidence type="ECO:0000259" key="3">
    <source>
        <dbReference type="Pfam" id="PF01232"/>
    </source>
</evidence>
<dbReference type="Gene3D" id="3.40.50.720">
    <property type="entry name" value="NAD(P)-binding Rossmann-like Domain"/>
    <property type="match status" value="1"/>
</dbReference>
<proteinExistence type="predicted"/>
<reference evidence="6" key="1">
    <citation type="submission" date="2017-09" db="EMBL/GenBank/DDBJ databases">
        <authorList>
            <person name="Varghese N."/>
            <person name="Submissions S."/>
        </authorList>
    </citation>
    <scope>NUCLEOTIDE SEQUENCE [LARGE SCALE GENOMIC DNA]</scope>
    <source>
        <strain evidence="6">C7</strain>
    </source>
</reference>
<dbReference type="InterPro" id="IPR036291">
    <property type="entry name" value="NAD(P)-bd_dom_sf"/>
</dbReference>
<keyword evidence="6" id="KW-1185">Reference proteome</keyword>
<sequence>MTSPILQFGTSRFLQAHADLFLSQAMAQGQDVGPITVVQSSGDATRATRLSGLVGAYPVRVEGVQNGTEIRQTITVTSIARTLSTALNWADVVQTFTNDTKIVLSNTGDSGFTPQPADSADSFDQSMSYPAKLTLLLRARLAAGGAPIQIMPMELIVDNGAVLKRRVLELAQGDAALIRYIEQDVIWVNSLVDRIVSQPLEPAGAVAEPYALWAIEDQPRLTLPCVHPAVQVVKSLAQIEALKLFVLNLGHTYLADNWLAQQGPDSILVRDLMADPDTVAALRTMLQTEVRPAFAAAGLATEFDAYVPTTLDRFANPFLDHRIADIAQNHQQKITRRIAAMCDWAAEQGDTSPKPTLSAIIARNKDLT</sequence>
<dbReference type="InterPro" id="IPR008927">
    <property type="entry name" value="6-PGluconate_DH-like_C_sf"/>
</dbReference>
<dbReference type="RefSeq" id="WP_097930996.1">
    <property type="nucleotide sequence ID" value="NZ_OCTN01000006.1"/>
</dbReference>
<dbReference type="AlphaFoldDB" id="A0A2C9CUM6"/>
<feature type="domain" description="Mannitol dehydrogenase C-terminal" evidence="4">
    <location>
        <begin position="240"/>
        <end position="348"/>
    </location>
</feature>
<evidence type="ECO:0000256" key="2">
    <source>
        <dbReference type="ARBA" id="ARBA00023027"/>
    </source>
</evidence>
<dbReference type="InterPro" id="IPR013131">
    <property type="entry name" value="Mannitol_DH_N"/>
</dbReference>
<feature type="domain" description="Mannitol dehydrogenase N-terminal" evidence="3">
    <location>
        <begin position="5"/>
        <end position="219"/>
    </location>
</feature>
<dbReference type="OrthoDB" id="271711at2"/>
<evidence type="ECO:0000313" key="5">
    <source>
        <dbReference type="EMBL" id="SOH94938.1"/>
    </source>
</evidence>
<dbReference type="SUPFAM" id="SSF51735">
    <property type="entry name" value="NAD(P)-binding Rossmann-fold domains"/>
    <property type="match status" value="1"/>
</dbReference>
<protein>
    <submittedName>
        <fullName evidence="5">Tagaturonate reductase</fullName>
    </submittedName>
</protein>
<evidence type="ECO:0000313" key="6">
    <source>
        <dbReference type="Proteomes" id="UP000220034"/>
    </source>
</evidence>
<dbReference type="PANTHER" id="PTHR30524:SF0">
    <property type="entry name" value="ALTRONATE OXIDOREDUCTASE-RELATED"/>
    <property type="match status" value="1"/>
</dbReference>
<dbReference type="Gene3D" id="1.10.1040.10">
    <property type="entry name" value="N-(1-d-carboxylethyl)-l-norvaline Dehydrogenase, domain 2"/>
    <property type="match status" value="1"/>
</dbReference>